<keyword evidence="1" id="KW-1133">Transmembrane helix</keyword>
<accession>A0ABQ8SCK1</accession>
<dbReference type="Proteomes" id="UP001148838">
    <property type="component" value="Unassembled WGS sequence"/>
</dbReference>
<evidence type="ECO:0000256" key="1">
    <source>
        <dbReference type="SAM" id="Phobius"/>
    </source>
</evidence>
<name>A0ABQ8SCK1_PERAM</name>
<gene>
    <name evidence="2" type="ORF">ANN_20438</name>
</gene>
<evidence type="ECO:0000313" key="2">
    <source>
        <dbReference type="EMBL" id="KAJ4431833.1"/>
    </source>
</evidence>
<keyword evidence="1" id="KW-0472">Membrane</keyword>
<keyword evidence="3" id="KW-1185">Reference proteome</keyword>
<feature type="transmembrane region" description="Helical" evidence="1">
    <location>
        <begin position="108"/>
        <end position="130"/>
    </location>
</feature>
<reference evidence="2 3" key="1">
    <citation type="journal article" date="2022" name="Allergy">
        <title>Genome assembly and annotation of Periplaneta americana reveal a comprehensive cockroach allergen profile.</title>
        <authorList>
            <person name="Wang L."/>
            <person name="Xiong Q."/>
            <person name="Saelim N."/>
            <person name="Wang L."/>
            <person name="Nong W."/>
            <person name="Wan A.T."/>
            <person name="Shi M."/>
            <person name="Liu X."/>
            <person name="Cao Q."/>
            <person name="Hui J.H.L."/>
            <person name="Sookrung N."/>
            <person name="Leung T.F."/>
            <person name="Tungtrongchitr A."/>
            <person name="Tsui S.K.W."/>
        </authorList>
    </citation>
    <scope>NUCLEOTIDE SEQUENCE [LARGE SCALE GENOMIC DNA]</scope>
    <source>
        <strain evidence="2">PWHHKU_190912</strain>
    </source>
</reference>
<organism evidence="2 3">
    <name type="scientific">Periplaneta americana</name>
    <name type="common">American cockroach</name>
    <name type="synonym">Blatta americana</name>
    <dbReference type="NCBI Taxonomy" id="6978"/>
    <lineage>
        <taxon>Eukaryota</taxon>
        <taxon>Metazoa</taxon>
        <taxon>Ecdysozoa</taxon>
        <taxon>Arthropoda</taxon>
        <taxon>Hexapoda</taxon>
        <taxon>Insecta</taxon>
        <taxon>Pterygota</taxon>
        <taxon>Neoptera</taxon>
        <taxon>Polyneoptera</taxon>
        <taxon>Dictyoptera</taxon>
        <taxon>Blattodea</taxon>
        <taxon>Blattoidea</taxon>
        <taxon>Blattidae</taxon>
        <taxon>Blattinae</taxon>
        <taxon>Periplaneta</taxon>
    </lineage>
</organism>
<dbReference type="EMBL" id="JAJSOF020000029">
    <property type="protein sequence ID" value="KAJ4431833.1"/>
    <property type="molecule type" value="Genomic_DNA"/>
</dbReference>
<comment type="caution">
    <text evidence="2">The sequence shown here is derived from an EMBL/GenBank/DDBJ whole genome shotgun (WGS) entry which is preliminary data.</text>
</comment>
<evidence type="ECO:0000313" key="3">
    <source>
        <dbReference type="Proteomes" id="UP001148838"/>
    </source>
</evidence>
<proteinExistence type="predicted"/>
<protein>
    <submittedName>
        <fullName evidence="2">Uncharacterized protein</fullName>
    </submittedName>
</protein>
<sequence>MQGTRQQQQHKLLIRSVLLYGSTVWGYAPKTLDSIRVVQNKVLRVIHNSGWYTRNEDIHQDLKVESIPVIIRRFAETFYKQTHSHQNVYISKLGTYNPQYYTRHRTPLFLFSKLSVKFVFTLFILVMTGVQHHK</sequence>
<keyword evidence="1" id="KW-0812">Transmembrane</keyword>